<keyword evidence="2" id="KW-1185">Reference proteome</keyword>
<dbReference type="InterPro" id="IPR025329">
    <property type="entry name" value="DUF4235"/>
</dbReference>
<dbReference type="EMBL" id="JADLQN010000006">
    <property type="protein sequence ID" value="MBF6357698.1"/>
    <property type="molecule type" value="Genomic_DNA"/>
</dbReference>
<reference evidence="1 2" key="1">
    <citation type="submission" date="2020-10" db="EMBL/GenBank/DDBJ databases">
        <title>Identification of Nocardia species via Next-generation sequencing and recognition of intraspecies genetic diversity.</title>
        <authorList>
            <person name="Li P."/>
            <person name="Li P."/>
            <person name="Lu B."/>
        </authorList>
    </citation>
    <scope>NUCLEOTIDE SEQUENCE [LARGE SCALE GENOMIC DNA]</scope>
    <source>
        <strain evidence="1 2">BJ06-0143</strain>
    </source>
</reference>
<dbReference type="RefSeq" id="WP_195004533.1">
    <property type="nucleotide sequence ID" value="NZ_JADLQN010000006.1"/>
</dbReference>
<gene>
    <name evidence="1" type="ORF">IU449_24655</name>
</gene>
<evidence type="ECO:0000313" key="2">
    <source>
        <dbReference type="Proteomes" id="UP000707731"/>
    </source>
</evidence>
<name>A0ABS0DGU0_9NOCA</name>
<accession>A0ABS0DGU0</accession>
<dbReference type="Pfam" id="PF14019">
    <property type="entry name" value="DUF4235"/>
    <property type="match status" value="1"/>
</dbReference>
<protein>
    <submittedName>
        <fullName evidence="1">DUF4235 domain-containing protein</fullName>
    </submittedName>
</protein>
<proteinExistence type="predicted"/>
<dbReference type="Proteomes" id="UP000707731">
    <property type="component" value="Unassembled WGS sequence"/>
</dbReference>
<evidence type="ECO:0000313" key="1">
    <source>
        <dbReference type="EMBL" id="MBF6357698.1"/>
    </source>
</evidence>
<organism evidence="1 2">
    <name type="scientific">Nocardia higoensis</name>
    <dbReference type="NCBI Taxonomy" id="228599"/>
    <lineage>
        <taxon>Bacteria</taxon>
        <taxon>Bacillati</taxon>
        <taxon>Actinomycetota</taxon>
        <taxon>Actinomycetes</taxon>
        <taxon>Mycobacteriales</taxon>
        <taxon>Nocardiaceae</taxon>
        <taxon>Nocardia</taxon>
    </lineage>
</organism>
<sequence>MKTLYKPLGIVLGVLGGIAANAVFTRVWRGVSGHDEAPRATAADYTWREVLIAAALQGAIFGLIKAAVDRAGAAGYEQLTGTWPDK</sequence>
<comment type="caution">
    <text evidence="1">The sequence shown here is derived from an EMBL/GenBank/DDBJ whole genome shotgun (WGS) entry which is preliminary data.</text>
</comment>